<dbReference type="InterPro" id="IPR025500">
    <property type="entry name" value="DUF4390"/>
</dbReference>
<protein>
    <submittedName>
        <fullName evidence="2">Uncharacterized protein DUF4390</fullName>
    </submittedName>
</protein>
<evidence type="ECO:0000313" key="2">
    <source>
        <dbReference type="EMBL" id="TDN93560.1"/>
    </source>
</evidence>
<evidence type="ECO:0000256" key="1">
    <source>
        <dbReference type="SAM" id="SignalP"/>
    </source>
</evidence>
<organism evidence="2 3">
    <name type="scientific">Herminiimonas fonticola</name>
    <dbReference type="NCBI Taxonomy" id="303380"/>
    <lineage>
        <taxon>Bacteria</taxon>
        <taxon>Pseudomonadati</taxon>
        <taxon>Pseudomonadota</taxon>
        <taxon>Betaproteobacteria</taxon>
        <taxon>Burkholderiales</taxon>
        <taxon>Oxalobacteraceae</taxon>
        <taxon>Herminiimonas</taxon>
    </lineage>
</organism>
<reference evidence="2 3" key="1">
    <citation type="submission" date="2019-03" db="EMBL/GenBank/DDBJ databases">
        <title>Genomic Encyclopedia of Type Strains, Phase IV (KMG-IV): sequencing the most valuable type-strain genomes for metagenomic binning, comparative biology and taxonomic classification.</title>
        <authorList>
            <person name="Goeker M."/>
        </authorList>
    </citation>
    <scope>NUCLEOTIDE SEQUENCE [LARGE SCALE GENOMIC DNA]</scope>
    <source>
        <strain evidence="2 3">DSM 18555</strain>
    </source>
</reference>
<gene>
    <name evidence="2" type="ORF">EV677_0089</name>
</gene>
<dbReference type="EMBL" id="SNWF01000004">
    <property type="protein sequence ID" value="TDN93560.1"/>
    <property type="molecule type" value="Genomic_DNA"/>
</dbReference>
<accession>A0A4R6GGY0</accession>
<feature type="chain" id="PRO_5020900658" evidence="1">
    <location>
        <begin position="30"/>
        <end position="194"/>
    </location>
</feature>
<name>A0A4R6GGY0_9BURK</name>
<evidence type="ECO:0000313" key="3">
    <source>
        <dbReference type="Proteomes" id="UP000294737"/>
    </source>
</evidence>
<feature type="signal peptide" evidence="1">
    <location>
        <begin position="1"/>
        <end position="29"/>
    </location>
</feature>
<dbReference type="Proteomes" id="UP000294737">
    <property type="component" value="Unassembled WGS sequence"/>
</dbReference>
<comment type="caution">
    <text evidence="2">The sequence shown here is derived from an EMBL/GenBank/DDBJ whole genome shotgun (WGS) entry which is preliminary data.</text>
</comment>
<proteinExistence type="predicted"/>
<dbReference type="RefSeq" id="WP_421800972.1">
    <property type="nucleotide sequence ID" value="NZ_PTLZ01000001.1"/>
</dbReference>
<sequence length="194" mass="22562">MKQNFSISLYWLCATLLLAFSLQFVNAHAADGIEIEQAHLEDSSEGYRLSSTFVFDLNRGLEDALNRGIPLYFTTEIEITKPRWYWFDAKEVVDAQTIRISYNVLTRQYHAAITGRLQQSFSNLDDALSLVRRPNRWVVADRNELKVGQTYLVSVRMQLDVAQLPKPFQVHALNSSDWRLTSNWKHFIYTAERQ</sequence>
<dbReference type="Pfam" id="PF14334">
    <property type="entry name" value="DUF4390"/>
    <property type="match status" value="1"/>
</dbReference>
<keyword evidence="3" id="KW-1185">Reference proteome</keyword>
<keyword evidence="1" id="KW-0732">Signal</keyword>
<dbReference type="AlphaFoldDB" id="A0A4R6GGY0"/>